<evidence type="ECO:0000313" key="1">
    <source>
        <dbReference type="EMBL" id="GIY16494.1"/>
    </source>
</evidence>
<accession>A0AAV4R7A2</accession>
<evidence type="ECO:0000313" key="2">
    <source>
        <dbReference type="Proteomes" id="UP001054837"/>
    </source>
</evidence>
<organism evidence="1 2">
    <name type="scientific">Caerostris darwini</name>
    <dbReference type="NCBI Taxonomy" id="1538125"/>
    <lineage>
        <taxon>Eukaryota</taxon>
        <taxon>Metazoa</taxon>
        <taxon>Ecdysozoa</taxon>
        <taxon>Arthropoda</taxon>
        <taxon>Chelicerata</taxon>
        <taxon>Arachnida</taxon>
        <taxon>Araneae</taxon>
        <taxon>Araneomorphae</taxon>
        <taxon>Entelegynae</taxon>
        <taxon>Araneoidea</taxon>
        <taxon>Araneidae</taxon>
        <taxon>Caerostris</taxon>
    </lineage>
</organism>
<protein>
    <submittedName>
        <fullName evidence="1">Uncharacterized protein</fullName>
    </submittedName>
</protein>
<name>A0AAV4R7A2_9ARAC</name>
<reference evidence="1 2" key="1">
    <citation type="submission" date="2021-06" db="EMBL/GenBank/DDBJ databases">
        <title>Caerostris darwini draft genome.</title>
        <authorList>
            <person name="Kono N."/>
            <person name="Arakawa K."/>
        </authorList>
    </citation>
    <scope>NUCLEOTIDE SEQUENCE [LARGE SCALE GENOMIC DNA]</scope>
</reference>
<dbReference type="Proteomes" id="UP001054837">
    <property type="component" value="Unassembled WGS sequence"/>
</dbReference>
<dbReference type="EMBL" id="BPLQ01005710">
    <property type="protein sequence ID" value="GIY16494.1"/>
    <property type="molecule type" value="Genomic_DNA"/>
</dbReference>
<gene>
    <name evidence="1" type="ORF">CDAR_219221</name>
</gene>
<keyword evidence="2" id="KW-1185">Reference proteome</keyword>
<proteinExistence type="predicted"/>
<sequence>MHSHSNHHQVITFEASSNGIPSHSKNHQMICHHFRSTIQSHSKHHQMVCHHIRNTSNGIHNIITCETPSNGMPSYSKSHEITFETSSNAMPFYSKASIYILSYITP</sequence>
<dbReference type="AlphaFoldDB" id="A0AAV4R7A2"/>
<comment type="caution">
    <text evidence="1">The sequence shown here is derived from an EMBL/GenBank/DDBJ whole genome shotgun (WGS) entry which is preliminary data.</text>
</comment>